<accession>A0ACB0Y2B2</accession>
<organism evidence="1 2">
    <name type="scientific">Meloidogyne enterolobii</name>
    <name type="common">Root-knot nematode worm</name>
    <name type="synonym">Meloidogyne mayaguensis</name>
    <dbReference type="NCBI Taxonomy" id="390850"/>
    <lineage>
        <taxon>Eukaryota</taxon>
        <taxon>Metazoa</taxon>
        <taxon>Ecdysozoa</taxon>
        <taxon>Nematoda</taxon>
        <taxon>Chromadorea</taxon>
        <taxon>Rhabditida</taxon>
        <taxon>Tylenchina</taxon>
        <taxon>Tylenchomorpha</taxon>
        <taxon>Tylenchoidea</taxon>
        <taxon>Meloidogynidae</taxon>
        <taxon>Meloidogyninae</taxon>
        <taxon>Meloidogyne</taxon>
    </lineage>
</organism>
<reference evidence="1" key="1">
    <citation type="submission" date="2023-11" db="EMBL/GenBank/DDBJ databases">
        <authorList>
            <person name="Poullet M."/>
        </authorList>
    </citation>
    <scope>NUCLEOTIDE SEQUENCE</scope>
    <source>
        <strain evidence="1">E1834</strain>
    </source>
</reference>
<dbReference type="EMBL" id="CAVMJV010000005">
    <property type="protein sequence ID" value="CAK5028834.1"/>
    <property type="molecule type" value="Genomic_DNA"/>
</dbReference>
<sequence length="88" mass="10742">MHSDHFEVFYGSDELEEMIDDIERFSYKFQLIDKQKVKEKLQQYLPEKKWEKKSSKIEEHDITIKLKHKPLPHYISGAGPFHYYYKCC</sequence>
<comment type="caution">
    <text evidence="1">The sequence shown here is derived from an EMBL/GenBank/DDBJ whole genome shotgun (WGS) entry which is preliminary data.</text>
</comment>
<evidence type="ECO:0000313" key="2">
    <source>
        <dbReference type="Proteomes" id="UP001497535"/>
    </source>
</evidence>
<gene>
    <name evidence="1" type="ORF">MENTE1834_LOCUS6725</name>
</gene>
<proteinExistence type="predicted"/>
<evidence type="ECO:0000313" key="1">
    <source>
        <dbReference type="EMBL" id="CAK5028834.1"/>
    </source>
</evidence>
<protein>
    <submittedName>
        <fullName evidence="1">Uncharacterized protein</fullName>
    </submittedName>
</protein>
<name>A0ACB0Y2B2_MELEN</name>
<keyword evidence="2" id="KW-1185">Reference proteome</keyword>
<dbReference type="Proteomes" id="UP001497535">
    <property type="component" value="Unassembled WGS sequence"/>
</dbReference>